<sequence>MYAKYWAQHAPYDSALVNDMLHLSGHAHGAIDLYAHMSHPGLPLHFLSSEFQLRWHDTLLAGQDTAIGTCLVVLRRGWVVSPKSRLRLQQRSCDPQGTTLLSARSQAGFRCFD</sequence>
<proteinExistence type="predicted"/>
<comment type="caution">
    <text evidence="1">The sequence shown here is derived from an EMBL/GenBank/DDBJ whole genome shotgun (WGS) entry which is preliminary data.</text>
</comment>
<gene>
    <name evidence="1" type="ORF">EVAR_7651_1</name>
</gene>
<evidence type="ECO:0000313" key="2">
    <source>
        <dbReference type="Proteomes" id="UP000299102"/>
    </source>
</evidence>
<dbReference type="AlphaFoldDB" id="A0A4C1TJC5"/>
<evidence type="ECO:0000313" key="1">
    <source>
        <dbReference type="EMBL" id="GBP14225.1"/>
    </source>
</evidence>
<accession>A0A4C1TJC5</accession>
<organism evidence="1 2">
    <name type="scientific">Eumeta variegata</name>
    <name type="common">Bagworm moth</name>
    <name type="synonym">Eumeta japonica</name>
    <dbReference type="NCBI Taxonomy" id="151549"/>
    <lineage>
        <taxon>Eukaryota</taxon>
        <taxon>Metazoa</taxon>
        <taxon>Ecdysozoa</taxon>
        <taxon>Arthropoda</taxon>
        <taxon>Hexapoda</taxon>
        <taxon>Insecta</taxon>
        <taxon>Pterygota</taxon>
        <taxon>Neoptera</taxon>
        <taxon>Endopterygota</taxon>
        <taxon>Lepidoptera</taxon>
        <taxon>Glossata</taxon>
        <taxon>Ditrysia</taxon>
        <taxon>Tineoidea</taxon>
        <taxon>Psychidae</taxon>
        <taxon>Oiketicinae</taxon>
        <taxon>Eumeta</taxon>
    </lineage>
</organism>
<protein>
    <submittedName>
        <fullName evidence="1">Uncharacterized protein</fullName>
    </submittedName>
</protein>
<name>A0A4C1TJC5_EUMVA</name>
<keyword evidence="2" id="KW-1185">Reference proteome</keyword>
<dbReference type="EMBL" id="BGZK01000062">
    <property type="protein sequence ID" value="GBP14225.1"/>
    <property type="molecule type" value="Genomic_DNA"/>
</dbReference>
<reference evidence="1 2" key="1">
    <citation type="journal article" date="2019" name="Commun. Biol.">
        <title>The bagworm genome reveals a unique fibroin gene that provides high tensile strength.</title>
        <authorList>
            <person name="Kono N."/>
            <person name="Nakamura H."/>
            <person name="Ohtoshi R."/>
            <person name="Tomita M."/>
            <person name="Numata K."/>
            <person name="Arakawa K."/>
        </authorList>
    </citation>
    <scope>NUCLEOTIDE SEQUENCE [LARGE SCALE GENOMIC DNA]</scope>
</reference>
<dbReference type="Proteomes" id="UP000299102">
    <property type="component" value="Unassembled WGS sequence"/>
</dbReference>